<evidence type="ECO:0000313" key="9">
    <source>
        <dbReference type="EMBL" id="KAK7434938.1"/>
    </source>
</evidence>
<keyword evidence="2" id="KW-0547">Nucleotide-binding</keyword>
<evidence type="ECO:0000256" key="3">
    <source>
        <dbReference type="ARBA" id="ARBA00022840"/>
    </source>
</evidence>
<organism evidence="9 12">
    <name type="scientific">Marasmiellus scandens</name>
    <dbReference type="NCBI Taxonomy" id="2682957"/>
    <lineage>
        <taxon>Eukaryota</taxon>
        <taxon>Fungi</taxon>
        <taxon>Dikarya</taxon>
        <taxon>Basidiomycota</taxon>
        <taxon>Agaricomycotina</taxon>
        <taxon>Agaricomycetes</taxon>
        <taxon>Agaricomycetidae</taxon>
        <taxon>Agaricales</taxon>
        <taxon>Marasmiineae</taxon>
        <taxon>Omphalotaceae</taxon>
        <taxon>Marasmiellus</taxon>
    </lineage>
</organism>
<dbReference type="EMBL" id="JBANRG010000017">
    <property type="protein sequence ID" value="KAK7458680.1"/>
    <property type="molecule type" value="Genomic_DNA"/>
</dbReference>
<sequence length="1764" mass="199224">MGKDHCRLVCRFPTAETDPRKHYESYHSNNRTLYVAFKGKKEVFFRNKDGSFDCSCNDCTHSRFNLNVFTKILKLDPHPEQLPAEFDEPYPELEVDPETSKFILQSDEADRLRKTKRRTIKARRGRKSAAAATGKEESVDAEAKMDIDAVQDEDFLMDDSGGDVGDTGLTVGSDAEVEGGEGMGIGDDCTVDVAGADSGVEDQLDERMGGLDLDSDGGDEEGDDWILRLEESGSEHPIRPDIVEKLIVDHRPMPDSSSRALAIQILESLHIIVDPHWKWAICISCGVPFHWATIYDHIRKIHISKTSRVSKFAQISAEIPSESDVLESLLALDADKFLPFPDEPIEAVPGMDQEEAFKCGEDGCNHIRGSKKSLGNHYRSNHSSVPVKKRKVIAVPVHPLRGFRLNRQFIEILPHSAHPGGENVKEILAHAKEHKLGIPSFQYSSPSNKADLNPVFAQFHWNIVLEDVYIPYLRASVQAPDEDAEPIYYRFREISRTYYEKVMYSLDRIDTTTRRWIRTGSENTPLKAVPFRRPQELGTVNRDADMVSTFVIFLHRNVACPVEKFDIILHPVTAAALNTLYDRMSDKNSAESELVDLFHGVVWSYLSNPAVEFLQDELMDPFTRFLIAFHLKDDFGNFSVVKLIPPSIARAQWAFRATSAWEVICTSKNYNNIHYDAYKACVHKWVTDNNPSTFTKMRENMRRFTALVYAEPGISRFTWDATGEVVTIGGFPLSAKRLFVSWKDQVGDLVLLVDDLFRGCEYSDILEYIDSRSDPDPEKSSTWFRDSTSNTDVNFSVFSEKGNKLERFRGRLLGFLAEDRQFFKRVNGKLHANERIIWEWFGKLQDVINLMWYLIHATSPGGARGRESEPLTYANNPHHPKNLHFISGHFCLETVYRKMSSQHGSNGQSIVRIVAFHVARLLVLVLCCGYYAAAHLGLWIGMPKENADNYLYYVFVRYGRPMVSNDFGKILGNTTESTIGFPIFLADFRQLKSNLMLHKAHIKWEEPDEEEEEDVQAHELMGHSAGVGRTHYGRDNRGTRFLSGDQVGLNIRTGIKWLGTIDFLHPFFKSRVAERQRDPSFDGTCSADILEAILDDKLGKSAKVTKELVLSSEQRIIASMKKISSSVGRQITETIIGYINGSPTVPHFNAPPLYVSPNLLKLVSSSIGIEIGQWKSPQQAESVASVLTDQHVFSILATGEGKSLQFFAAPILKPGRLFIVVLPLVSLTLDMQRRLDLMPYHGGIWGTEGLDVMSASLVLVPVHLAGRDEFRRWIILPEILKRLERFFIDEAHHIKTDVNFRECFRTLYHLLSARKPISFLSGSCGPHDIDFIIKAMGLDEPSLITEIRSYCGRPNHRYTHQKVKSSEIFSAVQEYVGDKVLGENDRGLIFVSSVNQCRELAKLLGFEAYYAAETDEQKRLYQQKWRAGFSIDDRWMVCTTAFGEGIDYDNVRYVVAIDPFGMTTLKQQFGRGGRNGDLAHCHLIWSRLPDISKNTSPDKDLEGRLALYILLTCTECMRFAEASYDRVVHSCAAIGGELCQNCLNADNLLEGPTIARLDHPLLVAPDRPVATLDATLIDPDVEMVSVESSTRNLSEGMAACSRQMELLDKVLDRVSASGCQSCWVAGQVHTLHSNHPGPTEDFEVVLRTLRSLEMPSSLHWAYCFFCWVPFRHFNHHVAPEPGAPLIPSDCKYDANMPGMIPSLISHIWTHPEKARGIADKLGVDYWVDHFDLGDWLSAPCDSATAIPNHLQFVNTFYELYVDFT</sequence>
<protein>
    <recommendedName>
        <fullName evidence="5">DNA 3'-5' helicase</fullName>
        <ecNumber evidence="5">5.6.2.4</ecNumber>
    </recommendedName>
</protein>
<dbReference type="Gene3D" id="3.40.50.300">
    <property type="entry name" value="P-loop containing nucleotide triphosphate hydrolases"/>
    <property type="match status" value="2"/>
</dbReference>
<feature type="domain" description="Helicase ATP-binding" evidence="7">
    <location>
        <begin position="1183"/>
        <end position="1342"/>
    </location>
</feature>
<dbReference type="Proteomes" id="UP001498398">
    <property type="component" value="Unassembled WGS sequence"/>
</dbReference>
<dbReference type="InterPro" id="IPR001650">
    <property type="entry name" value="Helicase_C-like"/>
</dbReference>
<keyword evidence="3" id="KW-0067">ATP-binding</keyword>
<dbReference type="PROSITE" id="PS51192">
    <property type="entry name" value="HELICASE_ATP_BIND_1"/>
    <property type="match status" value="1"/>
</dbReference>
<dbReference type="PANTHER" id="PTHR13710">
    <property type="entry name" value="DNA HELICASE RECQ FAMILY MEMBER"/>
    <property type="match status" value="1"/>
</dbReference>
<reference evidence="9 12" key="1">
    <citation type="submission" date="2024-01" db="EMBL/GenBank/DDBJ databases">
        <title>A draft genome for the cacao thread blight pathogen Marasmiellus scandens.</title>
        <authorList>
            <person name="Baruah I.K."/>
            <person name="Leung J."/>
            <person name="Bukari Y."/>
            <person name="Amoako-Attah I."/>
            <person name="Meinhardt L.W."/>
            <person name="Bailey B.A."/>
            <person name="Cohen S.P."/>
        </authorList>
    </citation>
    <scope>NUCLEOTIDE SEQUENCE [LARGE SCALE GENOMIC DNA]</scope>
    <source>
        <strain evidence="9 12">GH-19</strain>
    </source>
</reference>
<evidence type="ECO:0000256" key="1">
    <source>
        <dbReference type="ARBA" id="ARBA00005446"/>
    </source>
</evidence>
<evidence type="ECO:0000259" key="8">
    <source>
        <dbReference type="PROSITE" id="PS51194"/>
    </source>
</evidence>
<dbReference type="SUPFAM" id="SSF52540">
    <property type="entry name" value="P-loop containing nucleoside triphosphate hydrolases"/>
    <property type="match status" value="1"/>
</dbReference>
<dbReference type="Pfam" id="PF00270">
    <property type="entry name" value="DEAD"/>
    <property type="match status" value="1"/>
</dbReference>
<proteinExistence type="inferred from homology"/>
<accession>A0ABR1IK37</accession>
<evidence type="ECO:0000313" key="12">
    <source>
        <dbReference type="Proteomes" id="UP001498398"/>
    </source>
</evidence>
<dbReference type="EC" id="5.6.2.4" evidence="5"/>
<gene>
    <name evidence="11" type="ORF">VKT23_009679</name>
    <name evidence="10" type="ORF">VKT23_012967</name>
    <name evidence="9" type="ORF">VKT23_019941</name>
</gene>
<keyword evidence="12" id="KW-1185">Reference proteome</keyword>
<evidence type="ECO:0000256" key="6">
    <source>
        <dbReference type="SAM" id="MobiDB-lite"/>
    </source>
</evidence>
<dbReference type="EMBL" id="JBANRG010000033">
    <property type="protein sequence ID" value="KAK7450656.1"/>
    <property type="molecule type" value="Genomic_DNA"/>
</dbReference>
<comment type="similarity">
    <text evidence="1">Belongs to the helicase family. RecQ subfamily.</text>
</comment>
<evidence type="ECO:0000256" key="2">
    <source>
        <dbReference type="ARBA" id="ARBA00022741"/>
    </source>
</evidence>
<dbReference type="SMART" id="SM00490">
    <property type="entry name" value="HELICc"/>
    <property type="match status" value="1"/>
</dbReference>
<evidence type="ECO:0000313" key="11">
    <source>
        <dbReference type="EMBL" id="KAK7458680.1"/>
    </source>
</evidence>
<dbReference type="InterPro" id="IPR027417">
    <property type="entry name" value="P-loop_NTPase"/>
</dbReference>
<dbReference type="EMBL" id="JBANRG010000114">
    <property type="protein sequence ID" value="KAK7434938.1"/>
    <property type="molecule type" value="Genomic_DNA"/>
</dbReference>
<feature type="domain" description="Helicase C-terminal" evidence="8">
    <location>
        <begin position="1372"/>
        <end position="1525"/>
    </location>
</feature>
<feature type="compositionally biased region" description="Basic residues" evidence="6">
    <location>
        <begin position="114"/>
        <end position="127"/>
    </location>
</feature>
<dbReference type="PANTHER" id="PTHR13710:SF154">
    <property type="entry name" value="RECQ HELICASE, PUTATIVE (AFU_ORTHOLOGUE AFUA_6G14720)-RELATED"/>
    <property type="match status" value="1"/>
</dbReference>
<evidence type="ECO:0000313" key="10">
    <source>
        <dbReference type="EMBL" id="KAK7450656.1"/>
    </source>
</evidence>
<dbReference type="InterPro" id="IPR011545">
    <property type="entry name" value="DEAD/DEAH_box_helicase_dom"/>
</dbReference>
<dbReference type="Pfam" id="PF00271">
    <property type="entry name" value="Helicase_C"/>
    <property type="match status" value="1"/>
</dbReference>
<dbReference type="SMART" id="SM00487">
    <property type="entry name" value="DEXDc"/>
    <property type="match status" value="1"/>
</dbReference>
<dbReference type="PROSITE" id="PS51194">
    <property type="entry name" value="HELICASE_CTER"/>
    <property type="match status" value="1"/>
</dbReference>
<evidence type="ECO:0000256" key="5">
    <source>
        <dbReference type="ARBA" id="ARBA00034808"/>
    </source>
</evidence>
<name>A0ABR1IK37_9AGAR</name>
<feature type="region of interest" description="Disordered" evidence="6">
    <location>
        <begin position="114"/>
        <end position="139"/>
    </location>
</feature>
<comment type="catalytic activity">
    <reaction evidence="4">
        <text>Couples ATP hydrolysis with the unwinding of duplex DNA by translocating in the 3'-5' direction.</text>
        <dbReference type="EC" id="5.6.2.4"/>
    </reaction>
</comment>
<comment type="caution">
    <text evidence="9">The sequence shown here is derived from an EMBL/GenBank/DDBJ whole genome shotgun (WGS) entry which is preliminary data.</text>
</comment>
<evidence type="ECO:0000256" key="4">
    <source>
        <dbReference type="ARBA" id="ARBA00034617"/>
    </source>
</evidence>
<dbReference type="InterPro" id="IPR014001">
    <property type="entry name" value="Helicase_ATP-bd"/>
</dbReference>
<evidence type="ECO:0000259" key="7">
    <source>
        <dbReference type="PROSITE" id="PS51192"/>
    </source>
</evidence>